<accession>A0A382P556</accession>
<protein>
    <recommendedName>
        <fullName evidence="1">Secretion system C-terminal sorting domain-containing protein</fullName>
    </recommendedName>
</protein>
<reference evidence="2" key="1">
    <citation type="submission" date="2018-05" db="EMBL/GenBank/DDBJ databases">
        <authorList>
            <person name="Lanie J.A."/>
            <person name="Ng W.-L."/>
            <person name="Kazmierczak K.M."/>
            <person name="Andrzejewski T.M."/>
            <person name="Davidsen T.M."/>
            <person name="Wayne K.J."/>
            <person name="Tettelin H."/>
            <person name="Glass J.I."/>
            <person name="Rusch D."/>
            <person name="Podicherti R."/>
            <person name="Tsui H.-C.T."/>
            <person name="Winkler M.E."/>
        </authorList>
    </citation>
    <scope>NUCLEOTIDE SEQUENCE</scope>
</reference>
<gene>
    <name evidence="2" type="ORF">METZ01_LOCUS319825</name>
</gene>
<dbReference type="NCBIfam" id="TIGR04183">
    <property type="entry name" value="Por_Secre_tail"/>
    <property type="match status" value="1"/>
</dbReference>
<dbReference type="EMBL" id="UINC01104081">
    <property type="protein sequence ID" value="SVC66971.1"/>
    <property type="molecule type" value="Genomic_DNA"/>
</dbReference>
<name>A0A382P556_9ZZZZ</name>
<proteinExistence type="predicted"/>
<dbReference type="InterPro" id="IPR026444">
    <property type="entry name" value="Secre_tail"/>
</dbReference>
<dbReference type="Pfam" id="PF18962">
    <property type="entry name" value="Por_Secre_tail"/>
    <property type="match status" value="1"/>
</dbReference>
<dbReference type="AlphaFoldDB" id="A0A382P556"/>
<dbReference type="Gene3D" id="2.60.40.4070">
    <property type="match status" value="1"/>
</dbReference>
<organism evidence="2">
    <name type="scientific">marine metagenome</name>
    <dbReference type="NCBI Taxonomy" id="408172"/>
    <lineage>
        <taxon>unclassified sequences</taxon>
        <taxon>metagenomes</taxon>
        <taxon>ecological metagenomes</taxon>
    </lineage>
</organism>
<evidence type="ECO:0000313" key="2">
    <source>
        <dbReference type="EMBL" id="SVC66971.1"/>
    </source>
</evidence>
<evidence type="ECO:0000259" key="1">
    <source>
        <dbReference type="Pfam" id="PF18962"/>
    </source>
</evidence>
<feature type="domain" description="Secretion system C-terminal sorting" evidence="1">
    <location>
        <begin position="88"/>
        <end position="167"/>
    </location>
</feature>
<sequence>MKKIYILTLFYNFLFSQEIFLKQTAISSAGVNASAQSATLMGTLGQSFVGRAEAENTILSAGIWGSIASSTLGIDEPLPTEFAISNAYPNPFNPTVNIDFSIPEQTKVNIRIYDLLGRLVFVHKQEFASSGKYRFRWDGSKNNGIAVASGIYFVAIQHEAKIYNQKITYLK</sequence>